<dbReference type="PANTHER" id="PTHR10724">
    <property type="entry name" value="30S RIBOSOMAL PROTEIN S1"/>
    <property type="match status" value="1"/>
</dbReference>
<protein>
    <submittedName>
        <fullName evidence="3">S1 domain-containing post-transcriptional regulator GSP13</fullName>
    </submittedName>
</protein>
<dbReference type="InterPro" id="IPR035104">
    <property type="entry name" value="Ribosomal_protein_S1-like"/>
</dbReference>
<dbReference type="InterPro" id="IPR012340">
    <property type="entry name" value="NA-bd_OB-fold"/>
</dbReference>
<keyword evidence="4" id="KW-1185">Reference proteome</keyword>
<feature type="domain" description="S1 motif" evidence="2">
    <location>
        <begin position="8"/>
        <end position="77"/>
    </location>
</feature>
<proteinExistence type="predicted"/>
<evidence type="ECO:0000256" key="1">
    <source>
        <dbReference type="SAM" id="MobiDB-lite"/>
    </source>
</evidence>
<evidence type="ECO:0000313" key="4">
    <source>
        <dbReference type="Proteomes" id="UP001596620"/>
    </source>
</evidence>
<dbReference type="PROSITE" id="PS50126">
    <property type="entry name" value="S1"/>
    <property type="match status" value="1"/>
</dbReference>
<organism evidence="3 4">
    <name type="scientific">Lentibacillus kimchii</name>
    <dbReference type="NCBI Taxonomy" id="1542911"/>
    <lineage>
        <taxon>Bacteria</taxon>
        <taxon>Bacillati</taxon>
        <taxon>Bacillota</taxon>
        <taxon>Bacilli</taxon>
        <taxon>Bacillales</taxon>
        <taxon>Bacillaceae</taxon>
        <taxon>Lentibacillus</taxon>
    </lineage>
</organism>
<sequence length="128" mass="14263">MIDNYETGQVLNGKVRGIQSYGAFVALDDETQGLVHISEITHSYVQDIHAFLTVGDDVNVKVLSVDTEKNRISLSIRATEEPSQEHANPSKSAAPKQADNTNSGFNILESKLDEWIQQSEDRKKTFKN</sequence>
<dbReference type="RefSeq" id="WP_382357547.1">
    <property type="nucleotide sequence ID" value="NZ_JBHTGR010000004.1"/>
</dbReference>
<dbReference type="Proteomes" id="UP001596620">
    <property type="component" value="Unassembled WGS sequence"/>
</dbReference>
<evidence type="ECO:0000259" key="2">
    <source>
        <dbReference type="PROSITE" id="PS50126"/>
    </source>
</evidence>
<gene>
    <name evidence="3" type="primary">yugI</name>
    <name evidence="3" type="ORF">ACFQU8_02270</name>
</gene>
<dbReference type="PANTHER" id="PTHR10724:SF10">
    <property type="entry name" value="S1 RNA-BINDING DOMAIN-CONTAINING PROTEIN 1"/>
    <property type="match status" value="1"/>
</dbReference>
<feature type="region of interest" description="Disordered" evidence="1">
    <location>
        <begin position="74"/>
        <end position="104"/>
    </location>
</feature>
<dbReference type="SMART" id="SM00316">
    <property type="entry name" value="S1"/>
    <property type="match status" value="1"/>
</dbReference>
<dbReference type="SUPFAM" id="SSF50249">
    <property type="entry name" value="Nucleic acid-binding proteins"/>
    <property type="match status" value="1"/>
</dbReference>
<dbReference type="EMBL" id="JBHTGR010000004">
    <property type="protein sequence ID" value="MFC7746065.1"/>
    <property type="molecule type" value="Genomic_DNA"/>
</dbReference>
<dbReference type="InterPro" id="IPR003029">
    <property type="entry name" value="S1_domain"/>
</dbReference>
<accession>A0ABW2UU33</accession>
<dbReference type="NCBIfam" id="NF005973">
    <property type="entry name" value="PRK08059.1"/>
    <property type="match status" value="1"/>
</dbReference>
<name>A0ABW2UU33_9BACI</name>
<evidence type="ECO:0000313" key="3">
    <source>
        <dbReference type="EMBL" id="MFC7746065.1"/>
    </source>
</evidence>
<comment type="caution">
    <text evidence="3">The sequence shown here is derived from an EMBL/GenBank/DDBJ whole genome shotgun (WGS) entry which is preliminary data.</text>
</comment>
<dbReference type="Pfam" id="PF00575">
    <property type="entry name" value="S1"/>
    <property type="match status" value="1"/>
</dbReference>
<dbReference type="InterPro" id="IPR050437">
    <property type="entry name" value="Ribos_protein_bS1-like"/>
</dbReference>
<dbReference type="PRINTS" id="PR00681">
    <property type="entry name" value="RIBOSOMALS1"/>
</dbReference>
<dbReference type="Gene3D" id="2.40.50.140">
    <property type="entry name" value="Nucleic acid-binding proteins"/>
    <property type="match status" value="1"/>
</dbReference>
<reference evidence="4" key="1">
    <citation type="journal article" date="2019" name="Int. J. Syst. Evol. Microbiol.">
        <title>The Global Catalogue of Microorganisms (GCM) 10K type strain sequencing project: providing services to taxonomists for standard genome sequencing and annotation.</title>
        <authorList>
            <consortium name="The Broad Institute Genomics Platform"/>
            <consortium name="The Broad Institute Genome Sequencing Center for Infectious Disease"/>
            <person name="Wu L."/>
            <person name="Ma J."/>
        </authorList>
    </citation>
    <scope>NUCLEOTIDE SEQUENCE [LARGE SCALE GENOMIC DNA]</scope>
    <source>
        <strain evidence="4">JCM 30234</strain>
    </source>
</reference>
<dbReference type="NCBIfam" id="NF040579">
    <property type="entry name" value="S1_dom_CvfD"/>
    <property type="match status" value="1"/>
</dbReference>